<evidence type="ECO:0000313" key="3">
    <source>
        <dbReference type="Proteomes" id="UP001156398"/>
    </source>
</evidence>
<sequence length="283" mass="30746">MTGLEPGMFAHRSAGVVRAAVSRVLPGLGRLRPLVEADPDGAGPAGTRGRPGRAALREHEQRVTREWEVLRERLASLARERLADVGDLLSDARLEFTPDTAETAVRRDYVWAMEAFQAAGKILDEAADLPDLAASVVLADRAVERFAAAHLRHAGRRPPAPVVRCFYNPLHGEAERDRPNAAGPHGKRRGQRTQSAREAAARRRPACGPCRLAILAGQTPDVLPALSTVRVSRHHTAKVFVPYYAVPQASSLWSATCCGAVDDDAPARVLRGEHRRRRAGMTP</sequence>
<dbReference type="Proteomes" id="UP001156398">
    <property type="component" value="Unassembled WGS sequence"/>
</dbReference>
<evidence type="ECO:0000256" key="1">
    <source>
        <dbReference type="SAM" id="MobiDB-lite"/>
    </source>
</evidence>
<name>A0ABT6W0Y5_9ACTN</name>
<gene>
    <name evidence="2" type="ORF">POF43_017035</name>
</gene>
<accession>A0ABT6W0Y5</accession>
<feature type="compositionally biased region" description="Low complexity" evidence="1">
    <location>
        <begin position="33"/>
        <end position="54"/>
    </location>
</feature>
<reference evidence="2 3" key="1">
    <citation type="submission" date="2023-05" db="EMBL/GenBank/DDBJ databases">
        <title>Streptantibioticus silvisoli sp. nov., acidotolerant actinomycetes 1 from pine litter.</title>
        <authorList>
            <person name="Swiecimska M."/>
            <person name="Golinska P."/>
            <person name="Sangal V."/>
            <person name="Wachnowicz B."/>
            <person name="Goodfellow M."/>
        </authorList>
    </citation>
    <scope>NUCLEOTIDE SEQUENCE [LARGE SCALE GENOMIC DNA]</scope>
    <source>
        <strain evidence="2 3">SL54</strain>
    </source>
</reference>
<feature type="region of interest" description="Disordered" evidence="1">
    <location>
        <begin position="174"/>
        <end position="202"/>
    </location>
</feature>
<dbReference type="EMBL" id="JAAGKO020000023">
    <property type="protein sequence ID" value="MDI5964407.1"/>
    <property type="molecule type" value="Genomic_DNA"/>
</dbReference>
<evidence type="ECO:0000313" key="2">
    <source>
        <dbReference type="EMBL" id="MDI5964407.1"/>
    </source>
</evidence>
<feature type="region of interest" description="Disordered" evidence="1">
    <location>
        <begin position="33"/>
        <end position="55"/>
    </location>
</feature>
<keyword evidence="3" id="KW-1185">Reference proteome</keyword>
<organism evidence="2 3">
    <name type="scientific">Streptantibioticus silvisoli</name>
    <dbReference type="NCBI Taxonomy" id="2705255"/>
    <lineage>
        <taxon>Bacteria</taxon>
        <taxon>Bacillati</taxon>
        <taxon>Actinomycetota</taxon>
        <taxon>Actinomycetes</taxon>
        <taxon>Kitasatosporales</taxon>
        <taxon>Streptomycetaceae</taxon>
        <taxon>Streptantibioticus</taxon>
    </lineage>
</organism>
<protein>
    <submittedName>
        <fullName evidence="2">Uncharacterized protein</fullName>
    </submittedName>
</protein>
<comment type="caution">
    <text evidence="2">The sequence shown here is derived from an EMBL/GenBank/DDBJ whole genome shotgun (WGS) entry which is preliminary data.</text>
</comment>
<dbReference type="RefSeq" id="WP_282704622.1">
    <property type="nucleotide sequence ID" value="NZ_JAAGKO020000023.1"/>
</dbReference>
<proteinExistence type="predicted"/>